<dbReference type="InterPro" id="IPR039448">
    <property type="entry name" value="Beta_helix"/>
</dbReference>
<dbReference type="PANTHER" id="PTHR36453:SF1">
    <property type="entry name" value="RIGHT HANDED BETA HELIX DOMAIN-CONTAINING PROTEIN"/>
    <property type="match status" value="1"/>
</dbReference>
<organism evidence="3 4">
    <name type="scientific">Gimesia algae</name>
    <dbReference type="NCBI Taxonomy" id="2527971"/>
    <lineage>
        <taxon>Bacteria</taxon>
        <taxon>Pseudomonadati</taxon>
        <taxon>Planctomycetota</taxon>
        <taxon>Planctomycetia</taxon>
        <taxon>Planctomycetales</taxon>
        <taxon>Planctomycetaceae</taxon>
        <taxon>Gimesia</taxon>
    </lineage>
</organism>
<keyword evidence="4" id="KW-1185">Reference proteome</keyword>
<evidence type="ECO:0000259" key="2">
    <source>
        <dbReference type="Pfam" id="PF13229"/>
    </source>
</evidence>
<protein>
    <recommendedName>
        <fullName evidence="2">Right handed beta helix domain-containing protein</fullName>
    </recommendedName>
</protein>
<proteinExistence type="predicted"/>
<dbReference type="SUPFAM" id="SSF51126">
    <property type="entry name" value="Pectin lyase-like"/>
    <property type="match status" value="1"/>
</dbReference>
<feature type="chain" id="PRO_5021742148" description="Right handed beta helix domain-containing protein" evidence="1">
    <location>
        <begin position="23"/>
        <end position="740"/>
    </location>
</feature>
<reference evidence="3 4" key="1">
    <citation type="submission" date="2019-02" db="EMBL/GenBank/DDBJ databases">
        <title>Deep-cultivation of Planctomycetes and their phenomic and genomic characterization uncovers novel biology.</title>
        <authorList>
            <person name="Wiegand S."/>
            <person name="Jogler M."/>
            <person name="Boedeker C."/>
            <person name="Pinto D."/>
            <person name="Vollmers J."/>
            <person name="Rivas-Marin E."/>
            <person name="Kohn T."/>
            <person name="Peeters S.H."/>
            <person name="Heuer A."/>
            <person name="Rast P."/>
            <person name="Oberbeckmann S."/>
            <person name="Bunk B."/>
            <person name="Jeske O."/>
            <person name="Meyerdierks A."/>
            <person name="Storesund J.E."/>
            <person name="Kallscheuer N."/>
            <person name="Luecker S."/>
            <person name="Lage O.M."/>
            <person name="Pohl T."/>
            <person name="Merkel B.J."/>
            <person name="Hornburger P."/>
            <person name="Mueller R.-W."/>
            <person name="Bruemmer F."/>
            <person name="Labrenz M."/>
            <person name="Spormann A.M."/>
            <person name="Op den Camp H."/>
            <person name="Overmann J."/>
            <person name="Amann R."/>
            <person name="Jetten M.S.M."/>
            <person name="Mascher T."/>
            <person name="Medema M.H."/>
            <person name="Devos D.P."/>
            <person name="Kaster A.-K."/>
            <person name="Ovreas L."/>
            <person name="Rohde M."/>
            <person name="Galperin M.Y."/>
            <person name="Jogler C."/>
        </authorList>
    </citation>
    <scope>NUCLEOTIDE SEQUENCE [LARGE SCALE GENOMIC DNA]</scope>
    <source>
        <strain evidence="3 4">Pan161</strain>
    </source>
</reference>
<accession>A0A517V5Z8</accession>
<sequence precursor="true">MQYFFTVLTCVLAVSFTSSVDADLNLYVDGNGPDGNGSKARPFQSIQEARDTIRIMRRDGKLKPEDKVTVHIEPGVYSLRMSLMFDKNDSGTKENPVVYRATKPGSVRIQGGLSLGADTFQPVTDAAILKRLPEAARRKVLACDLSTVIKEPFAEFKNSYRGVPVGPWLYVNQRPMTLARWPNADAADEGWASFTKVIDKGLPDPKAKDPAKQKSHPGAFVFDDPRPARWKLDQGVWLLGYWTHDWSDEVIRIADYDPQQKIIKLAAPHSYGIMGGTWGAKARRFFALNVLEELDSPGEWYLDRVNKQLYLYPQGKLDYAEIVLATLTQPLMQVRGTKHIRFENLNFEYGHSEGVSLKNAEGVELAGCVVANLASGGISVSGTQNTIRSCDLYHLGTRGISLSGGDRKQLQRAENRALNNHIHDYGLFQRTYAPGIYAHGCGQIVQNNCIHDAPHNAVLYGGNENLFERNEIYRVVMETGDSGAFYTGRDWTSQGNILRHNFIHNLGGGDAEHVNTMGVYLDDCDSGDTIEGNVFYRTGRAIMIGGGRDNPILNNLVIDCPIGLHVDSRGMTWKQWNDPKSAGWNLEEKAEAMNYKRPPWSTEYPHLAKIMAHSPREPLYNPIRRNVFVDCSKEVCHMDGNVKKLLDKFEIEHNLAVNTTGAEKGIAMTKDLKGFTNLSGSESKPIPLGMTVDINGRLTLQQDPRLLKAKASFQAIPFDEIGLYRDEYRKELPKRDPHSY</sequence>
<dbReference type="EMBL" id="CP036343">
    <property type="protein sequence ID" value="QDT88426.1"/>
    <property type="molecule type" value="Genomic_DNA"/>
</dbReference>
<feature type="domain" description="Right handed beta helix" evidence="2">
    <location>
        <begin position="435"/>
        <end position="568"/>
    </location>
</feature>
<dbReference type="Pfam" id="PF13229">
    <property type="entry name" value="Beta_helix"/>
    <property type="match status" value="2"/>
</dbReference>
<dbReference type="PANTHER" id="PTHR36453">
    <property type="entry name" value="SECRETED PROTEIN-RELATED"/>
    <property type="match status" value="1"/>
</dbReference>
<feature type="domain" description="Right handed beta helix" evidence="2">
    <location>
        <begin position="333"/>
        <end position="420"/>
    </location>
</feature>
<dbReference type="Gene3D" id="2.160.20.10">
    <property type="entry name" value="Single-stranded right-handed beta-helix, Pectin lyase-like"/>
    <property type="match status" value="2"/>
</dbReference>
<dbReference type="InterPro" id="IPR011050">
    <property type="entry name" value="Pectin_lyase_fold/virulence"/>
</dbReference>
<dbReference type="SMART" id="SM00710">
    <property type="entry name" value="PbH1"/>
    <property type="match status" value="5"/>
</dbReference>
<gene>
    <name evidence="3" type="ORF">Pan161_00420</name>
</gene>
<dbReference type="InterPro" id="IPR012334">
    <property type="entry name" value="Pectin_lyas_fold"/>
</dbReference>
<dbReference type="Proteomes" id="UP000316855">
    <property type="component" value="Chromosome"/>
</dbReference>
<dbReference type="RefSeq" id="WP_197995613.1">
    <property type="nucleotide sequence ID" value="NZ_CP036343.1"/>
</dbReference>
<dbReference type="InterPro" id="IPR006626">
    <property type="entry name" value="PbH1"/>
</dbReference>
<evidence type="ECO:0000313" key="3">
    <source>
        <dbReference type="EMBL" id="QDT88426.1"/>
    </source>
</evidence>
<evidence type="ECO:0000313" key="4">
    <source>
        <dbReference type="Proteomes" id="UP000316855"/>
    </source>
</evidence>
<name>A0A517V5Z8_9PLAN</name>
<dbReference type="AlphaFoldDB" id="A0A517V5Z8"/>
<dbReference type="KEGG" id="gax:Pan161_00420"/>
<evidence type="ECO:0000256" key="1">
    <source>
        <dbReference type="SAM" id="SignalP"/>
    </source>
</evidence>
<keyword evidence="1" id="KW-0732">Signal</keyword>
<feature type="signal peptide" evidence="1">
    <location>
        <begin position="1"/>
        <end position="22"/>
    </location>
</feature>